<evidence type="ECO:0000313" key="15">
    <source>
        <dbReference type="EMBL" id="PMP72915.1"/>
    </source>
</evidence>
<gene>
    <name evidence="15" type="primary">nadB</name>
    <name evidence="15" type="ORF">C0187_00650</name>
</gene>
<dbReference type="EC" id="1.4.3.16" evidence="4 10"/>
<feature type="domain" description="Fumarate reductase/succinate dehydrogenase flavoprotein-like C-terminal" evidence="14">
    <location>
        <begin position="423"/>
        <end position="506"/>
    </location>
</feature>
<evidence type="ECO:0000313" key="16">
    <source>
        <dbReference type="Proteomes" id="UP000242881"/>
    </source>
</evidence>
<dbReference type="Proteomes" id="UP000242881">
    <property type="component" value="Unassembled WGS sequence"/>
</dbReference>
<feature type="domain" description="FAD-dependent oxidoreductase 2 FAD-binding" evidence="13">
    <location>
        <begin position="7"/>
        <end position="378"/>
    </location>
</feature>
<dbReference type="GO" id="GO:0005737">
    <property type="term" value="C:cytoplasm"/>
    <property type="evidence" value="ECO:0007669"/>
    <property type="project" value="UniProtKB-SubCell"/>
</dbReference>
<dbReference type="NCBIfam" id="TIGR00551">
    <property type="entry name" value="nadB"/>
    <property type="match status" value="1"/>
</dbReference>
<keyword evidence="6 12" id="KW-0662">Pyridine nucleotide biosynthesis</keyword>
<accession>A0A2J6WRB3</accession>
<evidence type="ECO:0000256" key="4">
    <source>
        <dbReference type="ARBA" id="ARBA00012173"/>
    </source>
</evidence>
<evidence type="ECO:0000259" key="13">
    <source>
        <dbReference type="Pfam" id="PF00890"/>
    </source>
</evidence>
<dbReference type="InterPro" id="IPR036188">
    <property type="entry name" value="FAD/NAD-bd_sf"/>
</dbReference>
<evidence type="ECO:0000256" key="10">
    <source>
        <dbReference type="NCBIfam" id="TIGR00551"/>
    </source>
</evidence>
<dbReference type="Pfam" id="PF00890">
    <property type="entry name" value="FAD_binding_2"/>
    <property type="match status" value="1"/>
</dbReference>
<dbReference type="SUPFAM" id="SSF56425">
    <property type="entry name" value="Succinate dehydrogenase/fumarate reductase flavoprotein, catalytic domain"/>
    <property type="match status" value="1"/>
</dbReference>
<dbReference type="InterPro" id="IPR005288">
    <property type="entry name" value="NadB"/>
</dbReference>
<feature type="active site" description="Proton acceptor" evidence="11">
    <location>
        <position position="276"/>
    </location>
</feature>
<comment type="catalytic activity">
    <reaction evidence="9">
        <text>L-aspartate + O2 = iminosuccinate + H2O2</text>
        <dbReference type="Rhea" id="RHEA:25876"/>
        <dbReference type="ChEBI" id="CHEBI:15379"/>
        <dbReference type="ChEBI" id="CHEBI:16240"/>
        <dbReference type="ChEBI" id="CHEBI:29991"/>
        <dbReference type="ChEBI" id="CHEBI:77875"/>
        <dbReference type="EC" id="1.4.3.16"/>
    </reaction>
    <physiologicalReaction direction="left-to-right" evidence="9">
        <dbReference type="Rhea" id="RHEA:25877"/>
    </physiologicalReaction>
</comment>
<evidence type="ECO:0000259" key="14">
    <source>
        <dbReference type="Pfam" id="PF02910"/>
    </source>
</evidence>
<keyword evidence="8 12" id="KW-0560">Oxidoreductase</keyword>
<evidence type="ECO:0000256" key="11">
    <source>
        <dbReference type="PIRSR" id="PIRSR000171-1"/>
    </source>
</evidence>
<evidence type="ECO:0000256" key="5">
    <source>
        <dbReference type="ARBA" id="ARBA00022630"/>
    </source>
</evidence>
<dbReference type="Gene3D" id="3.50.50.60">
    <property type="entry name" value="FAD/NAD(P)-binding domain"/>
    <property type="match status" value="1"/>
</dbReference>
<evidence type="ECO:0000256" key="2">
    <source>
        <dbReference type="ARBA" id="ARBA00004950"/>
    </source>
</evidence>
<evidence type="ECO:0000256" key="3">
    <source>
        <dbReference type="ARBA" id="ARBA00008562"/>
    </source>
</evidence>
<dbReference type="PANTHER" id="PTHR42716:SF2">
    <property type="entry name" value="L-ASPARTATE OXIDASE, CHLOROPLASTIC"/>
    <property type="match status" value="1"/>
</dbReference>
<dbReference type="PIRSF" id="PIRSF000171">
    <property type="entry name" value="SDHA_APRA_LASPO"/>
    <property type="match status" value="1"/>
</dbReference>
<dbReference type="InterPro" id="IPR003953">
    <property type="entry name" value="FAD-dep_OxRdtase_2_FAD-bd"/>
</dbReference>
<dbReference type="GO" id="GO:0008734">
    <property type="term" value="F:L-aspartate oxidase activity"/>
    <property type="evidence" value="ECO:0007669"/>
    <property type="project" value="UniProtKB-UniRule"/>
</dbReference>
<comment type="similarity">
    <text evidence="3 12">Belongs to the FAD-dependent oxidoreductase 2 family. NadB subfamily.</text>
</comment>
<protein>
    <recommendedName>
        <fullName evidence="4 10">L-aspartate oxidase</fullName>
        <ecNumber evidence="4 10">1.4.3.16</ecNumber>
    </recommendedName>
</protein>
<evidence type="ECO:0000256" key="1">
    <source>
        <dbReference type="ARBA" id="ARBA00001974"/>
    </source>
</evidence>
<dbReference type="Gene3D" id="3.90.700.10">
    <property type="entry name" value="Succinate dehydrogenase/fumarate reductase flavoprotein, catalytic domain"/>
    <property type="match status" value="1"/>
</dbReference>
<dbReference type="SUPFAM" id="SSF51905">
    <property type="entry name" value="FAD/NAD(P)-binding domain"/>
    <property type="match status" value="1"/>
</dbReference>
<dbReference type="PRINTS" id="PR00368">
    <property type="entry name" value="FADPNR"/>
</dbReference>
<dbReference type="EMBL" id="PNIN01000012">
    <property type="protein sequence ID" value="PMP72915.1"/>
    <property type="molecule type" value="Genomic_DNA"/>
</dbReference>
<evidence type="ECO:0000256" key="8">
    <source>
        <dbReference type="ARBA" id="ARBA00023002"/>
    </source>
</evidence>
<comment type="pathway">
    <text evidence="2 12">Cofactor biosynthesis; NAD(+) biosynthesis; iminoaspartate from L-aspartate (oxidase route): step 1/1.</text>
</comment>
<dbReference type="UniPathway" id="UPA00253">
    <property type="reaction ID" value="UER00326"/>
</dbReference>
<comment type="function">
    <text evidence="12">Catalyzes the oxidation of L-aspartate to iminoaspartate.</text>
</comment>
<dbReference type="Gene3D" id="1.20.58.100">
    <property type="entry name" value="Fumarate reductase/succinate dehydrogenase flavoprotein-like, C-terminal domain"/>
    <property type="match status" value="1"/>
</dbReference>
<sequence>MEKSSYDYLVLGSGVAGLRAALELSRHGSVAIITKSILGEGSTEYAQGGVAVVLSDDDDIFLHYEDTINAGDGLCDKNAVLTLVEEGPKYIRELISNGAKFDMHGEHFDFTREAAHSVNRIIHARGDATGHEIVRTLKEAVSKVTNIDKLDNHFVVDLITKDNKVYGVLVINEINNKPEIYYSKAVILATGGAGRIFKRTTNPEVATGDGMAIAFRANAVLKDMEFYQFHPTALHLENAPAFLLSESMRGEGGILRNIKGERFCQNYHPKAELAPRDIVSRSIFFEMLKTESDYVLMDLTHLDSDFVKNRFPKIYSTCLSYGIDITKELVPVSPAAHYYMGGVATDLWGRTNIENLYACGEVACTGVHGANRLASNSLLEGVVFGGRSAKAAIIDTKNSNIYEIDFPIDNHIDLKDVDKLYDDIQEIMWKNASIIRNEKTLKITIDFAKELLDNLNGKIPVSRKCGELKNIATVSLLLSLAALERKGCKGAHYRDDYPQKIEESWHIIFKDGKFSPLIG</sequence>
<dbReference type="FunFam" id="3.90.700.10:FF:000002">
    <property type="entry name" value="L-aspartate oxidase"/>
    <property type="match status" value="1"/>
</dbReference>
<dbReference type="AlphaFoldDB" id="A0A2J6WRB3"/>
<evidence type="ECO:0000256" key="6">
    <source>
        <dbReference type="ARBA" id="ARBA00022642"/>
    </source>
</evidence>
<dbReference type="GO" id="GO:0034628">
    <property type="term" value="P:'de novo' NAD+ biosynthetic process from L-aspartate"/>
    <property type="evidence" value="ECO:0007669"/>
    <property type="project" value="TreeGrafter"/>
</dbReference>
<keyword evidence="5 12" id="KW-0285">Flavoprotein</keyword>
<evidence type="ECO:0000256" key="12">
    <source>
        <dbReference type="RuleBase" id="RU362049"/>
    </source>
</evidence>
<organism evidence="15 16">
    <name type="scientific">Calditerrivibrio nitroreducens</name>
    <dbReference type="NCBI Taxonomy" id="477976"/>
    <lineage>
        <taxon>Bacteria</taxon>
        <taxon>Pseudomonadati</taxon>
        <taxon>Deferribacterota</taxon>
        <taxon>Deferribacteres</taxon>
        <taxon>Deferribacterales</taxon>
        <taxon>Calditerrivibrionaceae</taxon>
    </lineage>
</organism>
<dbReference type="SUPFAM" id="SSF46977">
    <property type="entry name" value="Succinate dehydrogenase/fumarate reductase flavoprotein C-terminal domain"/>
    <property type="match status" value="1"/>
</dbReference>
<comment type="cofactor">
    <cofactor evidence="1 12">
        <name>FAD</name>
        <dbReference type="ChEBI" id="CHEBI:57692"/>
    </cofactor>
</comment>
<dbReference type="Pfam" id="PF02910">
    <property type="entry name" value="Succ_DH_flav_C"/>
    <property type="match status" value="1"/>
</dbReference>
<comment type="subcellular location">
    <subcellularLocation>
        <location evidence="12">Cytoplasm</location>
    </subcellularLocation>
</comment>
<keyword evidence="7 12" id="KW-0274">FAD</keyword>
<evidence type="ECO:0000256" key="7">
    <source>
        <dbReference type="ARBA" id="ARBA00022827"/>
    </source>
</evidence>
<reference evidence="15 16" key="1">
    <citation type="submission" date="2018-01" db="EMBL/GenBank/DDBJ databases">
        <title>Metagenomic assembled genomes from two thermal pools in the Uzon Caldera, Kamchatka, Russia.</title>
        <authorList>
            <person name="Wilkins L."/>
            <person name="Ettinger C."/>
        </authorList>
    </citation>
    <scope>NUCLEOTIDE SEQUENCE [LARGE SCALE GENOMIC DNA]</scope>
    <source>
        <strain evidence="15">ZAV-05</strain>
    </source>
</reference>
<dbReference type="PANTHER" id="PTHR42716">
    <property type="entry name" value="L-ASPARTATE OXIDASE"/>
    <property type="match status" value="1"/>
</dbReference>
<name>A0A2J6WRB3_9BACT</name>
<dbReference type="InterPro" id="IPR037099">
    <property type="entry name" value="Fum_R/Succ_DH_flav-like_C_sf"/>
</dbReference>
<dbReference type="InterPro" id="IPR015939">
    <property type="entry name" value="Fum_Rdtase/Succ_DH_flav-like_C"/>
</dbReference>
<dbReference type="PRINTS" id="PR00411">
    <property type="entry name" value="PNDRDTASEI"/>
</dbReference>
<comment type="caution">
    <text evidence="15">The sequence shown here is derived from an EMBL/GenBank/DDBJ whole genome shotgun (WGS) entry which is preliminary data.</text>
</comment>
<evidence type="ECO:0000256" key="9">
    <source>
        <dbReference type="ARBA" id="ARBA00048305"/>
    </source>
</evidence>
<proteinExistence type="inferred from homology"/>
<dbReference type="InterPro" id="IPR027477">
    <property type="entry name" value="Succ_DH/fumarate_Rdtase_cat_sf"/>
</dbReference>